<dbReference type="EMBL" id="SDMP01000005">
    <property type="protein sequence ID" value="RYR58600.1"/>
    <property type="molecule type" value="Genomic_DNA"/>
</dbReference>
<name>A0A445D6H1_ARAHY</name>
<comment type="caution">
    <text evidence="1">The sequence shown here is derived from an EMBL/GenBank/DDBJ whole genome shotgun (WGS) entry which is preliminary data.</text>
</comment>
<reference evidence="1 2" key="1">
    <citation type="submission" date="2019-01" db="EMBL/GenBank/DDBJ databases">
        <title>Sequencing of cultivated peanut Arachis hypogaea provides insights into genome evolution and oil improvement.</title>
        <authorList>
            <person name="Chen X."/>
        </authorList>
    </citation>
    <scope>NUCLEOTIDE SEQUENCE [LARGE SCALE GENOMIC DNA]</scope>
    <source>
        <strain evidence="2">cv. Fuhuasheng</strain>
        <tissue evidence="1">Leaves</tissue>
    </source>
</reference>
<organism evidence="1 2">
    <name type="scientific">Arachis hypogaea</name>
    <name type="common">Peanut</name>
    <dbReference type="NCBI Taxonomy" id="3818"/>
    <lineage>
        <taxon>Eukaryota</taxon>
        <taxon>Viridiplantae</taxon>
        <taxon>Streptophyta</taxon>
        <taxon>Embryophyta</taxon>
        <taxon>Tracheophyta</taxon>
        <taxon>Spermatophyta</taxon>
        <taxon>Magnoliopsida</taxon>
        <taxon>eudicotyledons</taxon>
        <taxon>Gunneridae</taxon>
        <taxon>Pentapetalae</taxon>
        <taxon>rosids</taxon>
        <taxon>fabids</taxon>
        <taxon>Fabales</taxon>
        <taxon>Fabaceae</taxon>
        <taxon>Papilionoideae</taxon>
        <taxon>50 kb inversion clade</taxon>
        <taxon>dalbergioids sensu lato</taxon>
        <taxon>Dalbergieae</taxon>
        <taxon>Pterocarpus clade</taxon>
        <taxon>Arachis</taxon>
    </lineage>
</organism>
<keyword evidence="2" id="KW-1185">Reference proteome</keyword>
<sequence>MEKGSLSLSHVRLRIMHPRCIPSPRACVITDLMQEAAGALWNSSFDDRSREAIATAGGVQALDIIHSMSHDAHPMGVLVNSMSALSVHHRDANPALKRTELAERMCYGNIYKLGHILAKSTTIFTNFMETFNLLGLLGGFLADAGIENLYDAIRTIH</sequence>
<dbReference type="STRING" id="3818.A0A445D6H1"/>
<evidence type="ECO:0000313" key="2">
    <source>
        <dbReference type="Proteomes" id="UP000289738"/>
    </source>
</evidence>
<dbReference type="InterPro" id="IPR016142">
    <property type="entry name" value="Citrate_synth-like_lrg_a-sub"/>
</dbReference>
<dbReference type="Gene3D" id="1.10.580.10">
    <property type="entry name" value="Citrate Synthase, domain 1"/>
    <property type="match status" value="1"/>
</dbReference>
<accession>A0A445D6H1</accession>
<evidence type="ECO:0000313" key="1">
    <source>
        <dbReference type="EMBL" id="RYR58600.1"/>
    </source>
</evidence>
<dbReference type="AlphaFoldDB" id="A0A445D6H1"/>
<gene>
    <name evidence="1" type="ORF">Ahy_A05g024453</name>
</gene>
<dbReference type="Proteomes" id="UP000289738">
    <property type="component" value="Chromosome A05"/>
</dbReference>
<protein>
    <submittedName>
        <fullName evidence="1">Uncharacterized protein</fullName>
    </submittedName>
</protein>
<proteinExistence type="predicted"/>